<dbReference type="Proteomes" id="UP000805614">
    <property type="component" value="Unassembled WGS sequence"/>
</dbReference>
<reference evidence="2 3" key="1">
    <citation type="submission" date="2020-06" db="EMBL/GenBank/DDBJ databases">
        <title>Actinomadura xiongansis sp. nov., isolated from soil of Baiyangdian.</title>
        <authorList>
            <person name="Zhang X."/>
        </authorList>
    </citation>
    <scope>NUCLEOTIDE SEQUENCE [LARGE SCALE GENOMIC DNA]</scope>
    <source>
        <strain evidence="2 3">HBUM206468</strain>
    </source>
</reference>
<protein>
    <submittedName>
        <fullName evidence="2">Uncharacterized protein</fullName>
    </submittedName>
</protein>
<gene>
    <name evidence="2" type="ORF">HKK74_36110</name>
</gene>
<sequence>MTLLMITLAAVFLAGAAVGAFTLVVVGIHAQERRMIRTGAVESRTGAASRRLLATGLVRDEARR</sequence>
<feature type="transmembrane region" description="Helical" evidence="1">
    <location>
        <begin position="6"/>
        <end position="28"/>
    </location>
</feature>
<evidence type="ECO:0000313" key="3">
    <source>
        <dbReference type="Proteomes" id="UP000805614"/>
    </source>
</evidence>
<dbReference type="EMBL" id="JABVEC010000050">
    <property type="protein sequence ID" value="MBC6470875.1"/>
    <property type="molecule type" value="Genomic_DNA"/>
</dbReference>
<evidence type="ECO:0000256" key="1">
    <source>
        <dbReference type="SAM" id="Phobius"/>
    </source>
</evidence>
<evidence type="ECO:0000313" key="2">
    <source>
        <dbReference type="EMBL" id="MBC6470875.1"/>
    </source>
</evidence>
<keyword evidence="1" id="KW-0472">Membrane</keyword>
<organism evidence="2 3">
    <name type="scientific">Actinomadura alba</name>
    <dbReference type="NCBI Taxonomy" id="406431"/>
    <lineage>
        <taxon>Bacteria</taxon>
        <taxon>Bacillati</taxon>
        <taxon>Actinomycetota</taxon>
        <taxon>Actinomycetes</taxon>
        <taxon>Streptosporangiales</taxon>
        <taxon>Thermomonosporaceae</taxon>
        <taxon>Actinomadura</taxon>
    </lineage>
</organism>
<comment type="caution">
    <text evidence="2">The sequence shown here is derived from an EMBL/GenBank/DDBJ whole genome shotgun (WGS) entry which is preliminary data.</text>
</comment>
<accession>A0ABR7M2D2</accession>
<keyword evidence="1" id="KW-0812">Transmembrane</keyword>
<keyword evidence="3" id="KW-1185">Reference proteome</keyword>
<name>A0ABR7M2D2_9ACTN</name>
<keyword evidence="1" id="KW-1133">Transmembrane helix</keyword>
<dbReference type="RefSeq" id="WP_187247914.1">
    <property type="nucleotide sequence ID" value="NZ_BAAAOK010000066.1"/>
</dbReference>
<proteinExistence type="predicted"/>